<dbReference type="FunFam" id="3.40.190.10:FF:000035">
    <property type="entry name" value="Molybdate ABC transporter substrate-binding protein"/>
    <property type="match status" value="1"/>
</dbReference>
<evidence type="ECO:0000313" key="4">
    <source>
        <dbReference type="EMBL" id="CAJ0857784.1"/>
    </source>
</evidence>
<dbReference type="Pfam" id="PF13531">
    <property type="entry name" value="SBP_bac_11"/>
    <property type="match status" value="1"/>
</dbReference>
<dbReference type="InterPro" id="IPR050682">
    <property type="entry name" value="ModA/WtpA"/>
</dbReference>
<proteinExistence type="predicted"/>
<dbReference type="GO" id="GO:0046872">
    <property type="term" value="F:metal ion binding"/>
    <property type="evidence" value="ECO:0007669"/>
    <property type="project" value="UniProtKB-KW"/>
</dbReference>
<dbReference type="NCBIfam" id="TIGR01256">
    <property type="entry name" value="modA"/>
    <property type="match status" value="1"/>
</dbReference>
<organism evidence="4">
    <name type="scientific">freshwater sediment metagenome</name>
    <dbReference type="NCBI Taxonomy" id="556182"/>
    <lineage>
        <taxon>unclassified sequences</taxon>
        <taxon>metagenomes</taxon>
        <taxon>ecological metagenomes</taxon>
    </lineage>
</organism>
<dbReference type="GO" id="GO:0030288">
    <property type="term" value="C:outer membrane-bounded periplasmic space"/>
    <property type="evidence" value="ECO:0007669"/>
    <property type="project" value="TreeGrafter"/>
</dbReference>
<dbReference type="GO" id="GO:0015689">
    <property type="term" value="P:molybdate ion transport"/>
    <property type="evidence" value="ECO:0007669"/>
    <property type="project" value="InterPro"/>
</dbReference>
<dbReference type="PANTHER" id="PTHR30632">
    <property type="entry name" value="MOLYBDATE-BINDING PERIPLASMIC PROTEIN"/>
    <property type="match status" value="1"/>
</dbReference>
<keyword evidence="2" id="KW-0479">Metal-binding</keyword>
<reference evidence="4" key="1">
    <citation type="submission" date="2023-07" db="EMBL/GenBank/DDBJ databases">
        <authorList>
            <person name="Pelsma A.J. K."/>
        </authorList>
    </citation>
    <scope>NUCLEOTIDE SEQUENCE</scope>
</reference>
<accession>A0AA48LXW5</accession>
<dbReference type="InterPro" id="IPR005950">
    <property type="entry name" value="ModA"/>
</dbReference>
<dbReference type="PIRSF" id="PIRSF004846">
    <property type="entry name" value="ModA"/>
    <property type="match status" value="1"/>
</dbReference>
<keyword evidence="3" id="KW-0732">Signal</keyword>
<evidence type="ECO:0000256" key="2">
    <source>
        <dbReference type="ARBA" id="ARBA00022723"/>
    </source>
</evidence>
<dbReference type="AlphaFoldDB" id="A0AA48LXW5"/>
<gene>
    <name evidence="4" type="primary">modA</name>
    <name evidence="4" type="ORF">AMST5_01051</name>
</gene>
<dbReference type="SUPFAM" id="SSF53850">
    <property type="entry name" value="Periplasmic binding protein-like II"/>
    <property type="match status" value="1"/>
</dbReference>
<keyword evidence="1" id="KW-0500">Molybdenum</keyword>
<dbReference type="GO" id="GO:0030973">
    <property type="term" value="F:molybdate ion binding"/>
    <property type="evidence" value="ECO:0007669"/>
    <property type="project" value="TreeGrafter"/>
</dbReference>
<protein>
    <submittedName>
        <fullName evidence="4">Molybdate-binding protein ModA</fullName>
    </submittedName>
</protein>
<dbReference type="EMBL" id="OY288114">
    <property type="protein sequence ID" value="CAJ0857784.1"/>
    <property type="molecule type" value="Genomic_DNA"/>
</dbReference>
<dbReference type="Gene3D" id="3.40.190.10">
    <property type="entry name" value="Periplasmic binding protein-like II"/>
    <property type="match status" value="2"/>
</dbReference>
<evidence type="ECO:0000256" key="3">
    <source>
        <dbReference type="ARBA" id="ARBA00022729"/>
    </source>
</evidence>
<dbReference type="PANTHER" id="PTHR30632:SF17">
    <property type="entry name" value="MOLYBDATE-BINDING PROTEIN MODA"/>
    <property type="match status" value="1"/>
</dbReference>
<evidence type="ECO:0000256" key="1">
    <source>
        <dbReference type="ARBA" id="ARBA00022505"/>
    </source>
</evidence>
<sequence>MIRSFALVLSLTLALAPGRLHAEAPTPKPSGTAGASAVTVFAAASLKNALDAVADAFQAKTGVELKISYAGSMALAKQIESGAPAEVFFSADEASMDYLAGKNLIQADTRSNLLGNGLVVVAPKSAKLEKLPFTKEAFSAAIGSGKITTGDPASVPVGKYAKAALEKFGLWAAIEPKFAFTDNVRAALMFVSREEAALGIVYLSDAKSEPKVKTVATFPADSHPPIVYPIALTSTAQGEAAKKLIAFLKSKAAKDLFVQQGFSLVH</sequence>
<name>A0AA48LXW5_9ZZZZ</name>